<dbReference type="InterPro" id="IPR026516">
    <property type="entry name" value="THAP1/10"/>
</dbReference>
<keyword evidence="8" id="KW-1185">Reference proteome</keyword>
<accession>A0A8K0JUJ4</accession>
<evidence type="ECO:0000256" key="1">
    <source>
        <dbReference type="ARBA" id="ARBA00022723"/>
    </source>
</evidence>
<evidence type="ECO:0000256" key="3">
    <source>
        <dbReference type="ARBA" id="ARBA00022833"/>
    </source>
</evidence>
<keyword evidence="1" id="KW-0479">Metal-binding</keyword>
<dbReference type="PROSITE" id="PS50950">
    <property type="entry name" value="ZF_THAP"/>
    <property type="match status" value="1"/>
</dbReference>
<dbReference type="Gene3D" id="6.20.210.20">
    <property type="entry name" value="THAP domain"/>
    <property type="match status" value="1"/>
</dbReference>
<evidence type="ECO:0000256" key="2">
    <source>
        <dbReference type="ARBA" id="ARBA00022771"/>
    </source>
</evidence>
<dbReference type="GO" id="GO:0043565">
    <property type="term" value="F:sequence-specific DNA binding"/>
    <property type="evidence" value="ECO:0007669"/>
    <property type="project" value="InterPro"/>
</dbReference>
<protein>
    <recommendedName>
        <fullName evidence="6">THAP-type domain-containing protein</fullName>
    </recommendedName>
</protein>
<keyword evidence="3" id="KW-0862">Zinc</keyword>
<proteinExistence type="predicted"/>
<keyword evidence="4 5" id="KW-0238">DNA-binding</keyword>
<dbReference type="Proteomes" id="UP000792457">
    <property type="component" value="Unassembled WGS sequence"/>
</dbReference>
<dbReference type="OrthoDB" id="6496718at2759"/>
<evidence type="ECO:0000256" key="4">
    <source>
        <dbReference type="ARBA" id="ARBA00023125"/>
    </source>
</evidence>
<reference evidence="7" key="2">
    <citation type="submission" date="2017-10" db="EMBL/GenBank/DDBJ databases">
        <title>Ladona fulva Genome sequencing and assembly.</title>
        <authorList>
            <person name="Murali S."/>
            <person name="Richards S."/>
            <person name="Bandaranaike D."/>
            <person name="Bellair M."/>
            <person name="Blankenburg K."/>
            <person name="Chao H."/>
            <person name="Dinh H."/>
            <person name="Doddapaneni H."/>
            <person name="Dugan-Rocha S."/>
            <person name="Elkadiri S."/>
            <person name="Gnanaolivu R."/>
            <person name="Hernandez B."/>
            <person name="Skinner E."/>
            <person name="Javaid M."/>
            <person name="Lee S."/>
            <person name="Li M."/>
            <person name="Ming W."/>
            <person name="Munidasa M."/>
            <person name="Muniz J."/>
            <person name="Nguyen L."/>
            <person name="Hughes D."/>
            <person name="Osuji N."/>
            <person name="Pu L.-L."/>
            <person name="Puazo M."/>
            <person name="Qu C."/>
            <person name="Quiroz J."/>
            <person name="Raj R."/>
            <person name="Weissenberger G."/>
            <person name="Xin Y."/>
            <person name="Zou X."/>
            <person name="Han Y."/>
            <person name="Worley K."/>
            <person name="Muzny D."/>
            <person name="Gibbs R."/>
        </authorList>
    </citation>
    <scope>NUCLEOTIDE SEQUENCE</scope>
    <source>
        <strain evidence="7">Sampled in the wild</strain>
    </source>
</reference>
<dbReference type="PANTHER" id="PTHR46600:SF11">
    <property type="entry name" value="THAP DOMAIN-CONTAINING PROTEIN 10"/>
    <property type="match status" value="1"/>
</dbReference>
<comment type="caution">
    <text evidence="7">The sequence shown here is derived from an EMBL/GenBank/DDBJ whole genome shotgun (WGS) entry which is preliminary data.</text>
</comment>
<reference evidence="7" key="1">
    <citation type="submission" date="2013-04" db="EMBL/GenBank/DDBJ databases">
        <authorList>
            <person name="Qu J."/>
            <person name="Murali S.C."/>
            <person name="Bandaranaike D."/>
            <person name="Bellair M."/>
            <person name="Blankenburg K."/>
            <person name="Chao H."/>
            <person name="Dinh H."/>
            <person name="Doddapaneni H."/>
            <person name="Downs B."/>
            <person name="Dugan-Rocha S."/>
            <person name="Elkadiri S."/>
            <person name="Gnanaolivu R.D."/>
            <person name="Hernandez B."/>
            <person name="Javaid M."/>
            <person name="Jayaseelan J.C."/>
            <person name="Lee S."/>
            <person name="Li M."/>
            <person name="Ming W."/>
            <person name="Munidasa M."/>
            <person name="Muniz J."/>
            <person name="Nguyen L."/>
            <person name="Ongeri F."/>
            <person name="Osuji N."/>
            <person name="Pu L.-L."/>
            <person name="Puazo M."/>
            <person name="Qu C."/>
            <person name="Quiroz J."/>
            <person name="Raj R."/>
            <person name="Weissenberger G."/>
            <person name="Xin Y."/>
            <person name="Zou X."/>
            <person name="Han Y."/>
            <person name="Richards S."/>
            <person name="Worley K."/>
            <person name="Muzny D."/>
            <person name="Gibbs R."/>
        </authorList>
    </citation>
    <scope>NUCLEOTIDE SEQUENCE</scope>
    <source>
        <strain evidence="7">Sampled in the wild</strain>
    </source>
</reference>
<dbReference type="PANTHER" id="PTHR46600">
    <property type="entry name" value="THAP DOMAIN-CONTAINING"/>
    <property type="match status" value="1"/>
</dbReference>
<feature type="domain" description="THAP-type" evidence="6">
    <location>
        <begin position="1"/>
        <end position="95"/>
    </location>
</feature>
<evidence type="ECO:0000313" key="7">
    <source>
        <dbReference type="EMBL" id="KAG8222102.1"/>
    </source>
</evidence>
<evidence type="ECO:0000259" key="6">
    <source>
        <dbReference type="PROSITE" id="PS50950"/>
    </source>
</evidence>
<dbReference type="GO" id="GO:0008270">
    <property type="term" value="F:zinc ion binding"/>
    <property type="evidence" value="ECO:0007669"/>
    <property type="project" value="UniProtKB-KW"/>
</dbReference>
<dbReference type="SMART" id="SM00980">
    <property type="entry name" value="THAP"/>
    <property type="match status" value="1"/>
</dbReference>
<name>A0A8K0JUJ4_LADFU</name>
<sequence>MPGNRCSVAVCSNSFYKTKGLEGSSSISYFRFPSDSRLRKIWIEACKRKDDWNPNNAFICSIHFTEDDFERNLMVEMNFARKKRTLKPGRISTLQRWASSIDMRQGLLKDVIHIMKVAALNLKEFEKVAVILFDEMKVEEVYELDKTADEVVGPHKQMQ</sequence>
<evidence type="ECO:0000313" key="8">
    <source>
        <dbReference type="Proteomes" id="UP000792457"/>
    </source>
</evidence>
<dbReference type="SMART" id="SM00692">
    <property type="entry name" value="DM3"/>
    <property type="match status" value="1"/>
</dbReference>
<dbReference type="InterPro" id="IPR006612">
    <property type="entry name" value="THAP_Znf"/>
</dbReference>
<dbReference type="Pfam" id="PF05485">
    <property type="entry name" value="THAP"/>
    <property type="match status" value="1"/>
</dbReference>
<dbReference type="SUPFAM" id="SSF57716">
    <property type="entry name" value="Glucocorticoid receptor-like (DNA-binding domain)"/>
    <property type="match status" value="1"/>
</dbReference>
<keyword evidence="2 5" id="KW-0863">Zinc-finger</keyword>
<organism evidence="7 8">
    <name type="scientific">Ladona fulva</name>
    <name type="common">Scarce chaser dragonfly</name>
    <name type="synonym">Libellula fulva</name>
    <dbReference type="NCBI Taxonomy" id="123851"/>
    <lineage>
        <taxon>Eukaryota</taxon>
        <taxon>Metazoa</taxon>
        <taxon>Ecdysozoa</taxon>
        <taxon>Arthropoda</taxon>
        <taxon>Hexapoda</taxon>
        <taxon>Insecta</taxon>
        <taxon>Pterygota</taxon>
        <taxon>Palaeoptera</taxon>
        <taxon>Odonata</taxon>
        <taxon>Epiprocta</taxon>
        <taxon>Anisoptera</taxon>
        <taxon>Libelluloidea</taxon>
        <taxon>Libellulidae</taxon>
        <taxon>Ladona</taxon>
    </lineage>
</organism>
<dbReference type="EMBL" id="KZ308123">
    <property type="protein sequence ID" value="KAG8222102.1"/>
    <property type="molecule type" value="Genomic_DNA"/>
</dbReference>
<evidence type="ECO:0000256" key="5">
    <source>
        <dbReference type="PROSITE-ProRule" id="PRU00309"/>
    </source>
</evidence>
<feature type="non-terminal residue" evidence="7">
    <location>
        <position position="1"/>
    </location>
</feature>
<dbReference type="InterPro" id="IPR038441">
    <property type="entry name" value="THAP_Znf_sf"/>
</dbReference>
<dbReference type="AlphaFoldDB" id="A0A8K0JUJ4"/>
<gene>
    <name evidence="7" type="ORF">J437_LFUL000865</name>
</gene>